<dbReference type="SUPFAM" id="SSF56219">
    <property type="entry name" value="DNase I-like"/>
    <property type="match status" value="1"/>
</dbReference>
<dbReference type="GeneID" id="111293286"/>
<dbReference type="Proteomes" id="UP000515121">
    <property type="component" value="Unplaced"/>
</dbReference>
<dbReference type="InterPro" id="IPR036691">
    <property type="entry name" value="Endo/exonu/phosph_ase_sf"/>
</dbReference>
<name>A0A6P5YNW1_DURZI</name>
<protein>
    <submittedName>
        <fullName evidence="2">Uncharacterized protein LOC111293286</fullName>
    </submittedName>
</protein>
<sequence>MRCLAWNCRGLGNPQTVRALQKILKRENPEVVFLMETISNNVMMDRIRRQCKIQGMFNVAAKESSGGIVIYGCIRCGRKAWRLTSFYGKPATRNRKATWDLLRTLGEQNGGAWLSGIELHMAKRENGIKLCSRTVTSYNGGHKRDKAKKATVCVKIQEGSSRPRGEDNSLRHKVEHVLDNLKKWRKKKAYKLGIRIEKLYDGLRAEAVYWKQRAHIDWLREGNKNTRFFHSQASERRRKNRVNGMEDKAGKWLEDDLQISRHAADYFK</sequence>
<gene>
    <name evidence="2" type="primary">LOC111293286</name>
</gene>
<reference evidence="2" key="1">
    <citation type="submission" date="2025-08" db="UniProtKB">
        <authorList>
            <consortium name="RefSeq"/>
        </authorList>
    </citation>
    <scope>IDENTIFICATION</scope>
    <source>
        <tissue evidence="2">Fruit stalk</tissue>
    </source>
</reference>
<evidence type="ECO:0000313" key="1">
    <source>
        <dbReference type="Proteomes" id="UP000515121"/>
    </source>
</evidence>
<dbReference type="RefSeq" id="XP_022741811.1">
    <property type="nucleotide sequence ID" value="XM_022886076.1"/>
</dbReference>
<keyword evidence="1" id="KW-1185">Reference proteome</keyword>
<dbReference type="PANTHER" id="PTHR35218">
    <property type="entry name" value="RNASE H DOMAIN-CONTAINING PROTEIN"/>
    <property type="match status" value="1"/>
</dbReference>
<organism evidence="1 2">
    <name type="scientific">Durio zibethinus</name>
    <name type="common">Durian</name>
    <dbReference type="NCBI Taxonomy" id="66656"/>
    <lineage>
        <taxon>Eukaryota</taxon>
        <taxon>Viridiplantae</taxon>
        <taxon>Streptophyta</taxon>
        <taxon>Embryophyta</taxon>
        <taxon>Tracheophyta</taxon>
        <taxon>Spermatophyta</taxon>
        <taxon>Magnoliopsida</taxon>
        <taxon>eudicotyledons</taxon>
        <taxon>Gunneridae</taxon>
        <taxon>Pentapetalae</taxon>
        <taxon>rosids</taxon>
        <taxon>malvids</taxon>
        <taxon>Malvales</taxon>
        <taxon>Malvaceae</taxon>
        <taxon>Helicteroideae</taxon>
        <taxon>Durio</taxon>
    </lineage>
</organism>
<accession>A0A6P5YNW1</accession>
<dbReference type="Gene3D" id="3.60.10.10">
    <property type="entry name" value="Endonuclease/exonuclease/phosphatase"/>
    <property type="match status" value="1"/>
</dbReference>
<dbReference type="AlphaFoldDB" id="A0A6P5YNW1"/>
<dbReference type="KEGG" id="dzi:111293286"/>
<dbReference type="OrthoDB" id="998851at2759"/>
<dbReference type="PANTHER" id="PTHR35218:SF9">
    <property type="entry name" value="ENDONUCLEASE_EXONUCLEASE_PHOSPHATASE DOMAIN-CONTAINING PROTEIN"/>
    <property type="match status" value="1"/>
</dbReference>
<evidence type="ECO:0000313" key="2">
    <source>
        <dbReference type="RefSeq" id="XP_022741811.1"/>
    </source>
</evidence>
<proteinExistence type="predicted"/>